<dbReference type="SUPFAM" id="SSF52058">
    <property type="entry name" value="L domain-like"/>
    <property type="match status" value="1"/>
</dbReference>
<keyword evidence="3" id="KW-0812">Transmembrane</keyword>
<gene>
    <name evidence="4" type="ORF">CYCCA115_LOCUS14184</name>
</gene>
<evidence type="ECO:0000256" key="2">
    <source>
        <dbReference type="ARBA" id="ARBA00022737"/>
    </source>
</evidence>
<accession>A0AAD2PV06</accession>
<dbReference type="EMBL" id="CAKOGP040001836">
    <property type="protein sequence ID" value="CAJ1953585.1"/>
    <property type="molecule type" value="Genomic_DNA"/>
</dbReference>
<feature type="transmembrane region" description="Helical" evidence="3">
    <location>
        <begin position="57"/>
        <end position="75"/>
    </location>
</feature>
<dbReference type="Pfam" id="PF00560">
    <property type="entry name" value="LRR_1"/>
    <property type="match status" value="2"/>
</dbReference>
<dbReference type="AlphaFoldDB" id="A0AAD2PV06"/>
<dbReference type="InterPro" id="IPR001611">
    <property type="entry name" value="Leu-rich_rpt"/>
</dbReference>
<keyword evidence="3" id="KW-1133">Transmembrane helix</keyword>
<organism evidence="4 5">
    <name type="scientific">Cylindrotheca closterium</name>
    <dbReference type="NCBI Taxonomy" id="2856"/>
    <lineage>
        <taxon>Eukaryota</taxon>
        <taxon>Sar</taxon>
        <taxon>Stramenopiles</taxon>
        <taxon>Ochrophyta</taxon>
        <taxon>Bacillariophyta</taxon>
        <taxon>Bacillariophyceae</taxon>
        <taxon>Bacillariophycidae</taxon>
        <taxon>Bacillariales</taxon>
        <taxon>Bacillariaceae</taxon>
        <taxon>Cylindrotheca</taxon>
    </lineage>
</organism>
<proteinExistence type="predicted"/>
<reference evidence="4" key="1">
    <citation type="submission" date="2023-08" db="EMBL/GenBank/DDBJ databases">
        <authorList>
            <person name="Audoor S."/>
            <person name="Bilcke G."/>
        </authorList>
    </citation>
    <scope>NUCLEOTIDE SEQUENCE</scope>
</reference>
<comment type="caution">
    <text evidence="4">The sequence shown here is derived from an EMBL/GenBank/DDBJ whole genome shotgun (WGS) entry which is preliminary data.</text>
</comment>
<keyword evidence="1" id="KW-0433">Leucine-rich repeat</keyword>
<evidence type="ECO:0000256" key="1">
    <source>
        <dbReference type="ARBA" id="ARBA00022614"/>
    </source>
</evidence>
<evidence type="ECO:0000313" key="4">
    <source>
        <dbReference type="EMBL" id="CAJ1953585.1"/>
    </source>
</evidence>
<evidence type="ECO:0000256" key="3">
    <source>
        <dbReference type="SAM" id="Phobius"/>
    </source>
</evidence>
<dbReference type="Proteomes" id="UP001295423">
    <property type="component" value="Unassembled WGS sequence"/>
</dbReference>
<dbReference type="PANTHER" id="PTHR48057">
    <property type="entry name" value="LEUCINE-RICH REPEAT SERINE/THREONINE-PROTEIN KINASE 1"/>
    <property type="match status" value="1"/>
</dbReference>
<keyword evidence="2" id="KW-0677">Repeat</keyword>
<name>A0AAD2PV06_9STRA</name>
<keyword evidence="3" id="KW-0472">Membrane</keyword>
<keyword evidence="5" id="KW-1185">Reference proteome</keyword>
<evidence type="ECO:0008006" key="6">
    <source>
        <dbReference type="Google" id="ProtNLM"/>
    </source>
</evidence>
<dbReference type="InterPro" id="IPR032675">
    <property type="entry name" value="LRR_dom_sf"/>
</dbReference>
<dbReference type="FunFam" id="3.80.10.10:FF:000041">
    <property type="entry name" value="LRR receptor-like serine/threonine-protein kinase ERECTA"/>
    <property type="match status" value="1"/>
</dbReference>
<dbReference type="Gene3D" id="3.80.10.10">
    <property type="entry name" value="Ribonuclease Inhibitor"/>
    <property type="match status" value="2"/>
</dbReference>
<evidence type="ECO:0000313" key="5">
    <source>
        <dbReference type="Proteomes" id="UP001295423"/>
    </source>
</evidence>
<protein>
    <recommendedName>
        <fullName evidence="6">Leucine-rich repeat-containing N-terminal plant-type domain-containing protein</fullName>
    </recommendedName>
</protein>
<dbReference type="InterPro" id="IPR052595">
    <property type="entry name" value="LRRC69/RLP"/>
</dbReference>
<sequence>MSRVPDLSDLDLQLEDVEDYTSEYPTGEADIRNSAENDVVKYRRGVVTAFIFENKKLVMIAGTALVVLIAIISIASGKGSAPAAVDDGHAPLILTDAAILDDPKTDDIKNELQKMYNNNDMDPIVLTGADGDNTPQRRALSWLSHDYEEDMDHATRMTRYALAVFYYSTNDVPTEETPEPKTWYEADKWLTKEHACEWQGIECNERLHVVEIDLSRNNLSGKIPKEITALDEHLTTLILSENFILMHEKDYDALMPLTNLETLLMDDNFLHGSNGLPTQFGSLVSMKKLKLSYNLFKGNMDSAHSNAVLANMNQLTHLEMEACYLTGSMPHHIGRMSNLVYLYMRRNAMKFDLKFLTTGQMTDLFALWIDANEITGTIPSEIGLLESMASLSMTNSSLTGTIPSEMGNMSALRRLWLFNNELTGSVPVELKKLSDLEILQVHHNKLKGEMPNGVCENIHNSGSDVKSLTSDCGTNQISCSDSCCTRCF</sequence>